<proteinExistence type="predicted"/>
<name>A0ABT9N6N1_9ACTN</name>
<comment type="caution">
    <text evidence="1">The sequence shown here is derived from an EMBL/GenBank/DDBJ whole genome shotgun (WGS) entry which is preliminary data.</text>
</comment>
<evidence type="ECO:0000313" key="1">
    <source>
        <dbReference type="EMBL" id="MDP9799360.1"/>
    </source>
</evidence>
<accession>A0ABT9N6N1</accession>
<sequence>MVSGHGARVFLLNDNMIICPKAPDTETEWRWLITELIGSGLLWPPPPRT</sequence>
<protein>
    <submittedName>
        <fullName evidence="1">Uncharacterized protein</fullName>
    </submittedName>
</protein>
<gene>
    <name evidence="1" type="ORF">J2S43_007872</name>
</gene>
<dbReference type="Proteomes" id="UP001240984">
    <property type="component" value="Unassembled WGS sequence"/>
</dbReference>
<keyword evidence="2" id="KW-1185">Reference proteome</keyword>
<organism evidence="1 2">
    <name type="scientific">Catenuloplanes nepalensis</name>
    <dbReference type="NCBI Taxonomy" id="587533"/>
    <lineage>
        <taxon>Bacteria</taxon>
        <taxon>Bacillati</taxon>
        <taxon>Actinomycetota</taxon>
        <taxon>Actinomycetes</taxon>
        <taxon>Micromonosporales</taxon>
        <taxon>Micromonosporaceae</taxon>
        <taxon>Catenuloplanes</taxon>
    </lineage>
</organism>
<dbReference type="RefSeq" id="WP_306838168.1">
    <property type="nucleotide sequence ID" value="NZ_JAUSRA010000001.1"/>
</dbReference>
<reference evidence="1 2" key="1">
    <citation type="submission" date="2023-07" db="EMBL/GenBank/DDBJ databases">
        <title>Sequencing the genomes of 1000 actinobacteria strains.</title>
        <authorList>
            <person name="Klenk H.-P."/>
        </authorList>
    </citation>
    <scope>NUCLEOTIDE SEQUENCE [LARGE SCALE GENOMIC DNA]</scope>
    <source>
        <strain evidence="1 2">DSM 44710</strain>
    </source>
</reference>
<dbReference type="EMBL" id="JAUSRA010000001">
    <property type="protein sequence ID" value="MDP9799360.1"/>
    <property type="molecule type" value="Genomic_DNA"/>
</dbReference>
<evidence type="ECO:0000313" key="2">
    <source>
        <dbReference type="Proteomes" id="UP001240984"/>
    </source>
</evidence>